<evidence type="ECO:0000256" key="1">
    <source>
        <dbReference type="SAM" id="MobiDB-lite"/>
    </source>
</evidence>
<dbReference type="EMBL" id="JAXCGZ010014276">
    <property type="protein sequence ID" value="KAK7071563.1"/>
    <property type="molecule type" value="Genomic_DNA"/>
</dbReference>
<organism evidence="2 3">
    <name type="scientific">Halocaridina rubra</name>
    <name type="common">Hawaiian red shrimp</name>
    <dbReference type="NCBI Taxonomy" id="373956"/>
    <lineage>
        <taxon>Eukaryota</taxon>
        <taxon>Metazoa</taxon>
        <taxon>Ecdysozoa</taxon>
        <taxon>Arthropoda</taxon>
        <taxon>Crustacea</taxon>
        <taxon>Multicrustacea</taxon>
        <taxon>Malacostraca</taxon>
        <taxon>Eumalacostraca</taxon>
        <taxon>Eucarida</taxon>
        <taxon>Decapoda</taxon>
        <taxon>Pleocyemata</taxon>
        <taxon>Caridea</taxon>
        <taxon>Atyoidea</taxon>
        <taxon>Atyidae</taxon>
        <taxon>Halocaridina</taxon>
    </lineage>
</organism>
<proteinExistence type="predicted"/>
<protein>
    <submittedName>
        <fullName evidence="2">Uncharacterized protein</fullName>
    </submittedName>
</protein>
<evidence type="ECO:0000313" key="3">
    <source>
        <dbReference type="Proteomes" id="UP001381693"/>
    </source>
</evidence>
<feature type="non-terminal residue" evidence="2">
    <location>
        <position position="1"/>
    </location>
</feature>
<gene>
    <name evidence="2" type="ORF">SK128_017813</name>
</gene>
<name>A0AAN8WZF9_HALRR</name>
<evidence type="ECO:0000313" key="2">
    <source>
        <dbReference type="EMBL" id="KAK7071563.1"/>
    </source>
</evidence>
<feature type="compositionally biased region" description="Basic and acidic residues" evidence="1">
    <location>
        <begin position="1"/>
        <end position="21"/>
    </location>
</feature>
<comment type="caution">
    <text evidence="2">The sequence shown here is derived from an EMBL/GenBank/DDBJ whole genome shotgun (WGS) entry which is preliminary data.</text>
</comment>
<dbReference type="AlphaFoldDB" id="A0AAN8WZF9"/>
<feature type="region of interest" description="Disordered" evidence="1">
    <location>
        <begin position="1"/>
        <end position="23"/>
    </location>
</feature>
<sequence length="60" mass="6305">QSSGESDHYEVKHSSAERSDVHQSYATTVSAVLSASAQQPYGSDGIIGPTAVMAEEIHLS</sequence>
<accession>A0AAN8WZF9</accession>
<dbReference type="Proteomes" id="UP001381693">
    <property type="component" value="Unassembled WGS sequence"/>
</dbReference>
<reference evidence="2 3" key="1">
    <citation type="submission" date="2023-11" db="EMBL/GenBank/DDBJ databases">
        <title>Halocaridina rubra genome assembly.</title>
        <authorList>
            <person name="Smith C."/>
        </authorList>
    </citation>
    <scope>NUCLEOTIDE SEQUENCE [LARGE SCALE GENOMIC DNA]</scope>
    <source>
        <strain evidence="2">EP-1</strain>
        <tissue evidence="2">Whole</tissue>
    </source>
</reference>
<keyword evidence="3" id="KW-1185">Reference proteome</keyword>